<evidence type="ECO:0000256" key="2">
    <source>
        <dbReference type="ARBA" id="ARBA00022448"/>
    </source>
</evidence>
<keyword evidence="5 9" id="KW-0653">Protein transport</keyword>
<dbReference type="Pfam" id="PF00584">
    <property type="entry name" value="SecE"/>
    <property type="match status" value="1"/>
</dbReference>
<keyword evidence="4 9" id="KW-0812">Transmembrane</keyword>
<dbReference type="GO" id="GO:0008320">
    <property type="term" value="F:protein transmembrane transporter activity"/>
    <property type="evidence" value="ECO:0007669"/>
    <property type="project" value="UniProtKB-UniRule"/>
</dbReference>
<feature type="transmembrane region" description="Helical" evidence="9">
    <location>
        <begin position="29"/>
        <end position="49"/>
    </location>
</feature>
<dbReference type="Gene3D" id="1.20.5.1030">
    <property type="entry name" value="Preprotein translocase secy subunit"/>
    <property type="match status" value="1"/>
</dbReference>
<keyword evidence="2 9" id="KW-0813">Transport</keyword>
<keyword evidence="3 9" id="KW-1003">Cell membrane</keyword>
<dbReference type="GO" id="GO:0065002">
    <property type="term" value="P:intracellular protein transmembrane transport"/>
    <property type="evidence" value="ECO:0007669"/>
    <property type="project" value="UniProtKB-UniRule"/>
</dbReference>
<dbReference type="PANTHER" id="PTHR33910:SF1">
    <property type="entry name" value="PROTEIN TRANSLOCASE SUBUNIT SECE"/>
    <property type="match status" value="1"/>
</dbReference>
<evidence type="ECO:0000256" key="1">
    <source>
        <dbReference type="ARBA" id="ARBA00004370"/>
    </source>
</evidence>
<keyword evidence="11" id="KW-1185">Reference proteome</keyword>
<dbReference type="Proteomes" id="UP000199569">
    <property type="component" value="Unassembled WGS sequence"/>
</dbReference>
<keyword evidence="8 9" id="KW-0472">Membrane</keyword>
<evidence type="ECO:0000313" key="11">
    <source>
        <dbReference type="Proteomes" id="UP000199569"/>
    </source>
</evidence>
<dbReference type="GO" id="GO:0009306">
    <property type="term" value="P:protein secretion"/>
    <property type="evidence" value="ECO:0007669"/>
    <property type="project" value="UniProtKB-UniRule"/>
</dbReference>
<sequence length="66" mass="7275">MAKTNPFDFIQQVRSEAAKVTWPTRKETMITTAMVFLMVVLASVFFLVVDQAIGWGVRSVILGLGG</sequence>
<reference evidence="10 11" key="1">
    <citation type="submission" date="2016-10" db="EMBL/GenBank/DDBJ databases">
        <authorList>
            <person name="de Groot N.N."/>
        </authorList>
    </citation>
    <scope>NUCLEOTIDE SEQUENCE [LARGE SCALE GENOMIC DNA]</scope>
    <source>
        <strain evidence="10 11">CGMCC 1.7666</strain>
    </source>
</reference>
<evidence type="ECO:0000256" key="3">
    <source>
        <dbReference type="ARBA" id="ARBA00022475"/>
    </source>
</evidence>
<dbReference type="HAMAP" id="MF_00422">
    <property type="entry name" value="SecE"/>
    <property type="match status" value="1"/>
</dbReference>
<protein>
    <recommendedName>
        <fullName evidence="9">Protein translocase subunit SecE</fullName>
    </recommendedName>
</protein>
<keyword evidence="7 9" id="KW-0811">Translocation</keyword>
<evidence type="ECO:0000256" key="5">
    <source>
        <dbReference type="ARBA" id="ARBA00022927"/>
    </source>
</evidence>
<comment type="subcellular location">
    <subcellularLocation>
        <location evidence="9">Cell membrane</location>
        <topology evidence="9">Single-pass membrane protein</topology>
    </subcellularLocation>
    <subcellularLocation>
        <location evidence="1">Membrane</location>
    </subcellularLocation>
</comment>
<evidence type="ECO:0000256" key="9">
    <source>
        <dbReference type="HAMAP-Rule" id="MF_00422"/>
    </source>
</evidence>
<accession>A0A1G5LMB2</accession>
<dbReference type="STRING" id="549386.SAMN02927923_04518"/>
<dbReference type="PANTHER" id="PTHR33910">
    <property type="entry name" value="PROTEIN TRANSLOCASE SUBUNIT SECE"/>
    <property type="match status" value="1"/>
</dbReference>
<name>A0A1G5LMB2_9HYPH</name>
<dbReference type="AlphaFoldDB" id="A0A1G5LMB2"/>
<dbReference type="EMBL" id="FMVJ01000024">
    <property type="protein sequence ID" value="SCZ14045.1"/>
    <property type="molecule type" value="Genomic_DNA"/>
</dbReference>
<dbReference type="GO" id="GO:0005886">
    <property type="term" value="C:plasma membrane"/>
    <property type="evidence" value="ECO:0007669"/>
    <property type="project" value="UniProtKB-SubCell"/>
</dbReference>
<dbReference type="GO" id="GO:0006605">
    <property type="term" value="P:protein targeting"/>
    <property type="evidence" value="ECO:0007669"/>
    <property type="project" value="UniProtKB-UniRule"/>
</dbReference>
<dbReference type="GO" id="GO:0043952">
    <property type="term" value="P:protein transport by the Sec complex"/>
    <property type="evidence" value="ECO:0007669"/>
    <property type="project" value="UniProtKB-UniRule"/>
</dbReference>
<evidence type="ECO:0000256" key="8">
    <source>
        <dbReference type="ARBA" id="ARBA00023136"/>
    </source>
</evidence>
<dbReference type="InterPro" id="IPR001901">
    <property type="entry name" value="Translocase_SecE/Sec61-g"/>
</dbReference>
<dbReference type="OrthoDB" id="9812738at2"/>
<dbReference type="InterPro" id="IPR038379">
    <property type="entry name" value="SecE_sf"/>
</dbReference>
<dbReference type="NCBIfam" id="TIGR00964">
    <property type="entry name" value="secE_bact"/>
    <property type="match status" value="1"/>
</dbReference>
<comment type="function">
    <text evidence="9">Essential subunit of the Sec protein translocation channel SecYEG. Clamps together the 2 halves of SecY. May contact the channel plug during translocation.</text>
</comment>
<dbReference type="RefSeq" id="WP_091139844.1">
    <property type="nucleotide sequence ID" value="NZ_FMVJ01000024.1"/>
</dbReference>
<organism evidence="10 11">
    <name type="scientific">Microvirga guangxiensis</name>
    <dbReference type="NCBI Taxonomy" id="549386"/>
    <lineage>
        <taxon>Bacteria</taxon>
        <taxon>Pseudomonadati</taxon>
        <taxon>Pseudomonadota</taxon>
        <taxon>Alphaproteobacteria</taxon>
        <taxon>Hyphomicrobiales</taxon>
        <taxon>Methylobacteriaceae</taxon>
        <taxon>Microvirga</taxon>
    </lineage>
</organism>
<comment type="similarity">
    <text evidence="9">Belongs to the SecE/SEC61-gamma family.</text>
</comment>
<dbReference type="InterPro" id="IPR005807">
    <property type="entry name" value="SecE_bac"/>
</dbReference>
<proteinExistence type="inferred from homology"/>
<evidence type="ECO:0000256" key="7">
    <source>
        <dbReference type="ARBA" id="ARBA00023010"/>
    </source>
</evidence>
<gene>
    <name evidence="9" type="primary">secE</name>
    <name evidence="10" type="ORF">SAMN02927923_04518</name>
</gene>
<comment type="subunit">
    <text evidence="9">Component of the Sec protein translocase complex. Heterotrimer consisting of SecY, SecE and SecG subunits. The heterotrimers can form oligomers, although 1 heterotrimer is thought to be able to translocate proteins. Interacts with the ribosome. Interacts with SecDF, and other proteins may be involved. Interacts with SecA.</text>
</comment>
<evidence type="ECO:0000256" key="6">
    <source>
        <dbReference type="ARBA" id="ARBA00022989"/>
    </source>
</evidence>
<evidence type="ECO:0000313" key="10">
    <source>
        <dbReference type="EMBL" id="SCZ14045.1"/>
    </source>
</evidence>
<keyword evidence="6 9" id="KW-1133">Transmembrane helix</keyword>
<evidence type="ECO:0000256" key="4">
    <source>
        <dbReference type="ARBA" id="ARBA00022692"/>
    </source>
</evidence>